<evidence type="ECO:0000256" key="1">
    <source>
        <dbReference type="SAM" id="MobiDB-lite"/>
    </source>
</evidence>
<dbReference type="AlphaFoldDB" id="A0AAV9JWF9"/>
<organism evidence="2 3">
    <name type="scientific">Oleoguttula mirabilis</name>
    <dbReference type="NCBI Taxonomy" id="1507867"/>
    <lineage>
        <taxon>Eukaryota</taxon>
        <taxon>Fungi</taxon>
        <taxon>Dikarya</taxon>
        <taxon>Ascomycota</taxon>
        <taxon>Pezizomycotina</taxon>
        <taxon>Dothideomycetes</taxon>
        <taxon>Dothideomycetidae</taxon>
        <taxon>Mycosphaerellales</taxon>
        <taxon>Teratosphaeriaceae</taxon>
        <taxon>Oleoguttula</taxon>
    </lineage>
</organism>
<gene>
    <name evidence="2" type="ORF">LTR36_005163</name>
</gene>
<reference evidence="2 3" key="1">
    <citation type="submission" date="2021-11" db="EMBL/GenBank/DDBJ databases">
        <title>Black yeast isolated from Biological Soil Crust.</title>
        <authorList>
            <person name="Kurbessoian T."/>
        </authorList>
    </citation>
    <scope>NUCLEOTIDE SEQUENCE [LARGE SCALE GENOMIC DNA]</scope>
    <source>
        <strain evidence="2 3">CCFEE 5522</strain>
    </source>
</reference>
<dbReference type="EMBL" id="JAVFHQ010000003">
    <property type="protein sequence ID" value="KAK4549862.1"/>
    <property type="molecule type" value="Genomic_DNA"/>
</dbReference>
<dbReference type="PANTHER" id="PTHR42085:SF1">
    <property type="entry name" value="F-BOX DOMAIN-CONTAINING PROTEIN"/>
    <property type="match status" value="1"/>
</dbReference>
<accession>A0AAV9JWF9</accession>
<dbReference type="PANTHER" id="PTHR42085">
    <property type="entry name" value="F-BOX DOMAIN-CONTAINING PROTEIN"/>
    <property type="match status" value="1"/>
</dbReference>
<dbReference type="Proteomes" id="UP001324427">
    <property type="component" value="Unassembled WGS sequence"/>
</dbReference>
<protein>
    <submittedName>
        <fullName evidence="2">Uncharacterized protein</fullName>
    </submittedName>
</protein>
<feature type="compositionally biased region" description="Basic and acidic residues" evidence="1">
    <location>
        <begin position="70"/>
        <end position="80"/>
    </location>
</feature>
<comment type="caution">
    <text evidence="2">The sequence shown here is derived from an EMBL/GenBank/DDBJ whole genome shotgun (WGS) entry which is preliminary data.</text>
</comment>
<name>A0AAV9JWF9_9PEZI</name>
<dbReference type="InterPro" id="IPR038883">
    <property type="entry name" value="AN11006-like"/>
</dbReference>
<proteinExistence type="predicted"/>
<keyword evidence="3" id="KW-1185">Reference proteome</keyword>
<sequence length="272" mass="30421">MARARYLIQARAKAGTAALGQHVIRISKHAPKAKLSLWTAKPETWLLEIPAKSAYVLDKYTASPDSAISKIDENGKKDDGTGGVDGSDAHPLLRASAPADPTMPFLLSLPPEIRNQIYRYVLLAADEIKLPAGGQWPAAPALLQTCSQIKHEASAIYYKENSFTVHIAKNDATQYAKWSQSTTDRWDSNHGLHLRHSCNWTNLERWAEAYWKGECFFPSEPRGGTRWQGPDYVFSLVVRLQAHDPKMTWETVKLMIGELRGALGVSNKRWRA</sequence>
<feature type="region of interest" description="Disordered" evidence="1">
    <location>
        <begin position="68"/>
        <end position="93"/>
    </location>
</feature>
<evidence type="ECO:0000313" key="2">
    <source>
        <dbReference type="EMBL" id="KAK4549862.1"/>
    </source>
</evidence>
<evidence type="ECO:0000313" key="3">
    <source>
        <dbReference type="Proteomes" id="UP001324427"/>
    </source>
</evidence>